<protein>
    <submittedName>
        <fullName evidence="1">Uncharacterized protein</fullName>
    </submittedName>
</protein>
<evidence type="ECO:0000313" key="1">
    <source>
        <dbReference type="EMBL" id="KAL2320553.1"/>
    </source>
</evidence>
<dbReference type="Gene3D" id="3.30.200.20">
    <property type="entry name" value="Phosphorylase Kinase, domain 1"/>
    <property type="match status" value="1"/>
</dbReference>
<sequence length="130" mass="14411">MLRRVKNSFPASTKLGHRGFGSMHKAMLPSGQMAALKMMYSPRSLRREKDFHNEFNLCSNLKSPFVVLLLVPQRRIVQSGLHHCHRTLVLPPLETDGDASGNVGILVDAGEVDEEGEEEEEVGLVTCLKA</sequence>
<comment type="caution">
    <text evidence="1">The sequence shown here is derived from an EMBL/GenBank/DDBJ whole genome shotgun (WGS) entry which is preliminary data.</text>
</comment>
<dbReference type="EMBL" id="JBGMDY010000010">
    <property type="protein sequence ID" value="KAL2320553.1"/>
    <property type="molecule type" value="Genomic_DNA"/>
</dbReference>
<name>A0ABD1LB62_9FABA</name>
<dbReference type="InterPro" id="IPR011009">
    <property type="entry name" value="Kinase-like_dom_sf"/>
</dbReference>
<dbReference type="Proteomes" id="UP001603857">
    <property type="component" value="Unassembled WGS sequence"/>
</dbReference>
<reference evidence="1 2" key="1">
    <citation type="submission" date="2024-08" db="EMBL/GenBank/DDBJ databases">
        <title>Insights into the chromosomal genome structure of Flemingia macrophylla.</title>
        <authorList>
            <person name="Ding Y."/>
            <person name="Zhao Y."/>
            <person name="Bi W."/>
            <person name="Wu M."/>
            <person name="Zhao G."/>
            <person name="Gong Y."/>
            <person name="Li W."/>
            <person name="Zhang P."/>
        </authorList>
    </citation>
    <scope>NUCLEOTIDE SEQUENCE [LARGE SCALE GENOMIC DNA]</scope>
    <source>
        <strain evidence="1">DYQJB</strain>
        <tissue evidence="1">Leaf</tissue>
    </source>
</reference>
<keyword evidence="2" id="KW-1185">Reference proteome</keyword>
<dbReference type="AlphaFoldDB" id="A0ABD1LB62"/>
<dbReference type="SUPFAM" id="SSF56112">
    <property type="entry name" value="Protein kinase-like (PK-like)"/>
    <property type="match status" value="1"/>
</dbReference>
<dbReference type="PANTHER" id="PTHR46821">
    <property type="entry name" value="OS07G0586332 PROTEIN"/>
    <property type="match status" value="1"/>
</dbReference>
<organism evidence="1 2">
    <name type="scientific">Flemingia macrophylla</name>
    <dbReference type="NCBI Taxonomy" id="520843"/>
    <lineage>
        <taxon>Eukaryota</taxon>
        <taxon>Viridiplantae</taxon>
        <taxon>Streptophyta</taxon>
        <taxon>Embryophyta</taxon>
        <taxon>Tracheophyta</taxon>
        <taxon>Spermatophyta</taxon>
        <taxon>Magnoliopsida</taxon>
        <taxon>eudicotyledons</taxon>
        <taxon>Gunneridae</taxon>
        <taxon>Pentapetalae</taxon>
        <taxon>rosids</taxon>
        <taxon>fabids</taxon>
        <taxon>Fabales</taxon>
        <taxon>Fabaceae</taxon>
        <taxon>Papilionoideae</taxon>
        <taxon>50 kb inversion clade</taxon>
        <taxon>NPAAA clade</taxon>
        <taxon>indigoferoid/millettioid clade</taxon>
        <taxon>Phaseoleae</taxon>
        <taxon>Flemingia</taxon>
    </lineage>
</organism>
<dbReference type="PANTHER" id="PTHR46821:SF2">
    <property type="entry name" value="OS03G0251700 PROTEIN"/>
    <property type="match status" value="1"/>
</dbReference>
<accession>A0ABD1LB62</accession>
<dbReference type="InterPro" id="IPR044576">
    <property type="entry name" value="At4g25390-like"/>
</dbReference>
<proteinExistence type="predicted"/>
<gene>
    <name evidence="1" type="ORF">Fmac_029522</name>
</gene>
<evidence type="ECO:0000313" key="2">
    <source>
        <dbReference type="Proteomes" id="UP001603857"/>
    </source>
</evidence>